<organism evidence="1 2">
    <name type="scientific">Parasponia andersonii</name>
    <name type="common">Sponia andersonii</name>
    <dbReference type="NCBI Taxonomy" id="3476"/>
    <lineage>
        <taxon>Eukaryota</taxon>
        <taxon>Viridiplantae</taxon>
        <taxon>Streptophyta</taxon>
        <taxon>Embryophyta</taxon>
        <taxon>Tracheophyta</taxon>
        <taxon>Spermatophyta</taxon>
        <taxon>Magnoliopsida</taxon>
        <taxon>eudicotyledons</taxon>
        <taxon>Gunneridae</taxon>
        <taxon>Pentapetalae</taxon>
        <taxon>rosids</taxon>
        <taxon>fabids</taxon>
        <taxon>Rosales</taxon>
        <taxon>Cannabaceae</taxon>
        <taxon>Parasponia</taxon>
    </lineage>
</organism>
<keyword evidence="2" id="KW-1185">Reference proteome</keyword>
<proteinExistence type="predicted"/>
<evidence type="ECO:0000313" key="1">
    <source>
        <dbReference type="EMBL" id="PON42743.1"/>
    </source>
</evidence>
<comment type="caution">
    <text evidence="1">The sequence shown here is derived from an EMBL/GenBank/DDBJ whole genome shotgun (WGS) entry which is preliminary data.</text>
</comment>
<accession>A0A2P5B1U2</accession>
<protein>
    <submittedName>
        <fullName evidence="1">Uncharacterized protein</fullName>
    </submittedName>
</protein>
<gene>
    <name evidence="1" type="ORF">PanWU01x14_279770</name>
</gene>
<dbReference type="AlphaFoldDB" id="A0A2P5B1U2"/>
<dbReference type="EMBL" id="JXTB01000385">
    <property type="protein sequence ID" value="PON42743.1"/>
    <property type="molecule type" value="Genomic_DNA"/>
</dbReference>
<dbReference type="Proteomes" id="UP000237105">
    <property type="component" value="Unassembled WGS sequence"/>
</dbReference>
<sequence length="132" mass="15273">MGPNSRYPLTHDFFSETSKILHPSSSTTIGGGRGSRYLDLLGWRSSFIRSSSFDDLLLVDRTRQDFFICNSLTGQFVALLKSPLFPEAWDEVSMRPYFHLKRSSFRCAWHWRPVECNRVIYWPSGPDEFSGN</sequence>
<reference evidence="2" key="1">
    <citation type="submission" date="2016-06" db="EMBL/GenBank/DDBJ databases">
        <title>Parallel loss of symbiosis genes in relatives of nitrogen-fixing non-legume Parasponia.</title>
        <authorList>
            <person name="Van Velzen R."/>
            <person name="Holmer R."/>
            <person name="Bu F."/>
            <person name="Rutten L."/>
            <person name="Van Zeijl A."/>
            <person name="Liu W."/>
            <person name="Santuari L."/>
            <person name="Cao Q."/>
            <person name="Sharma T."/>
            <person name="Shen D."/>
            <person name="Roswanjaya Y."/>
            <person name="Wardhani T."/>
            <person name="Kalhor M.S."/>
            <person name="Jansen J."/>
            <person name="Van den Hoogen J."/>
            <person name="Gungor B."/>
            <person name="Hartog M."/>
            <person name="Hontelez J."/>
            <person name="Verver J."/>
            <person name="Yang W.-C."/>
            <person name="Schijlen E."/>
            <person name="Repin R."/>
            <person name="Schilthuizen M."/>
            <person name="Schranz E."/>
            <person name="Heidstra R."/>
            <person name="Miyata K."/>
            <person name="Fedorova E."/>
            <person name="Kohlen W."/>
            <person name="Bisseling T."/>
            <person name="Smit S."/>
            <person name="Geurts R."/>
        </authorList>
    </citation>
    <scope>NUCLEOTIDE SEQUENCE [LARGE SCALE GENOMIC DNA]</scope>
    <source>
        <strain evidence="2">cv. WU1-14</strain>
    </source>
</reference>
<name>A0A2P5B1U2_PARAD</name>
<evidence type="ECO:0000313" key="2">
    <source>
        <dbReference type="Proteomes" id="UP000237105"/>
    </source>
</evidence>